<feature type="domain" description="Leucine-binding protein" evidence="3">
    <location>
        <begin position="16"/>
        <end position="358"/>
    </location>
</feature>
<dbReference type="Gene3D" id="3.40.50.2300">
    <property type="match status" value="2"/>
</dbReference>
<dbReference type="PANTHER" id="PTHR47628:SF1">
    <property type="entry name" value="ALIPHATIC AMIDASE EXPRESSION-REGULATING PROTEIN"/>
    <property type="match status" value="1"/>
</dbReference>
<proteinExistence type="inferred from homology"/>
<comment type="caution">
    <text evidence="4">The sequence shown here is derived from an EMBL/GenBank/DDBJ whole genome shotgun (WGS) entry which is preliminary data.</text>
</comment>
<keyword evidence="2" id="KW-0732">Signal</keyword>
<dbReference type="InterPro" id="IPR028081">
    <property type="entry name" value="Leu-bd"/>
</dbReference>
<dbReference type="Pfam" id="PF13458">
    <property type="entry name" value="Peripla_BP_6"/>
    <property type="match status" value="1"/>
</dbReference>
<organism evidence="4 5">
    <name type="scientific">Nocardioides oceani</name>
    <dbReference type="NCBI Taxonomy" id="3058369"/>
    <lineage>
        <taxon>Bacteria</taxon>
        <taxon>Bacillati</taxon>
        <taxon>Actinomycetota</taxon>
        <taxon>Actinomycetes</taxon>
        <taxon>Propionibacteriales</taxon>
        <taxon>Nocardioidaceae</taxon>
        <taxon>Nocardioides</taxon>
    </lineage>
</organism>
<sequence>MNHGAAPPPRPSGDTLPIAFVVPLQGPTGIYGPSCLACGQLAVEQLNAADGIAGRAVELVVVDAGRSPEVVAEEVGALVDSGRVEAVAGWHISAVRVAVTRRIGGRVVYAYAAMHEGRDDTPGVFMLGERPVNQLLPAARWMREQLGVGRWAVVGNDYVFPRVTAATARAALQGTPSEIVSETYVPLGTTDFRGVLDALETGGAGGGVGGGVDGVMMLLMGQDAVHFNRQFARRGLGETIHRLSPTVEENTLLGGGAGAHEGLYAAAAYFDRLGTAESTELDRAYHQRFGPWAPALNAVGESCYEAIRFLARMGQVSGRVDLAAAATMSTGHFYDSPRGLMRLDGNLLDQDVYVAAANGLEFEVQEQIARTT</sequence>
<protein>
    <submittedName>
        <fullName evidence="4">Substrate-binding domain-containing protein</fullName>
    </submittedName>
</protein>
<comment type="similarity">
    <text evidence="1">Belongs to the leucine-binding protein family.</text>
</comment>
<evidence type="ECO:0000313" key="4">
    <source>
        <dbReference type="EMBL" id="MDN4173151.1"/>
    </source>
</evidence>
<evidence type="ECO:0000256" key="1">
    <source>
        <dbReference type="ARBA" id="ARBA00010062"/>
    </source>
</evidence>
<dbReference type="RefSeq" id="WP_300952232.1">
    <property type="nucleotide sequence ID" value="NZ_JAUHJQ010000002.1"/>
</dbReference>
<dbReference type="Proteomes" id="UP001168620">
    <property type="component" value="Unassembled WGS sequence"/>
</dbReference>
<name>A0ABT8FER0_9ACTN</name>
<dbReference type="CDD" id="cd06358">
    <property type="entry name" value="PBP1_NHase"/>
    <property type="match status" value="1"/>
</dbReference>
<keyword evidence="5" id="KW-1185">Reference proteome</keyword>
<dbReference type="SUPFAM" id="SSF53822">
    <property type="entry name" value="Periplasmic binding protein-like I"/>
    <property type="match status" value="1"/>
</dbReference>
<evidence type="ECO:0000313" key="5">
    <source>
        <dbReference type="Proteomes" id="UP001168620"/>
    </source>
</evidence>
<gene>
    <name evidence="4" type="ORF">QWY28_09375</name>
</gene>
<dbReference type="PANTHER" id="PTHR47628">
    <property type="match status" value="1"/>
</dbReference>
<dbReference type="EMBL" id="JAUHJQ010000002">
    <property type="protein sequence ID" value="MDN4173151.1"/>
    <property type="molecule type" value="Genomic_DNA"/>
</dbReference>
<evidence type="ECO:0000256" key="2">
    <source>
        <dbReference type="ARBA" id="ARBA00022729"/>
    </source>
</evidence>
<dbReference type="InterPro" id="IPR028082">
    <property type="entry name" value="Peripla_BP_I"/>
</dbReference>
<accession>A0ABT8FER0</accession>
<evidence type="ECO:0000259" key="3">
    <source>
        <dbReference type="Pfam" id="PF13458"/>
    </source>
</evidence>
<reference evidence="4" key="1">
    <citation type="submission" date="2023-06" db="EMBL/GenBank/DDBJ databases">
        <title>Draft genome sequence of Nocardioides sp. SOB77.</title>
        <authorList>
            <person name="Zhang G."/>
        </authorList>
    </citation>
    <scope>NUCLEOTIDE SEQUENCE</scope>
    <source>
        <strain evidence="4">SOB77</strain>
    </source>
</reference>